<feature type="compositionally biased region" description="Polar residues" evidence="1">
    <location>
        <begin position="537"/>
        <end position="556"/>
    </location>
</feature>
<evidence type="ECO:0000256" key="1">
    <source>
        <dbReference type="SAM" id="MobiDB-lite"/>
    </source>
</evidence>
<dbReference type="AlphaFoldDB" id="A0A811LLY0"/>
<comment type="caution">
    <text evidence="2">The sequence shown here is derived from an EMBL/GenBank/DDBJ whole genome shotgun (WGS) entry which is preliminary data.</text>
</comment>
<dbReference type="Proteomes" id="UP000614601">
    <property type="component" value="Unassembled WGS sequence"/>
</dbReference>
<organism evidence="2 3">
    <name type="scientific">Bursaphelenchus okinawaensis</name>
    <dbReference type="NCBI Taxonomy" id="465554"/>
    <lineage>
        <taxon>Eukaryota</taxon>
        <taxon>Metazoa</taxon>
        <taxon>Ecdysozoa</taxon>
        <taxon>Nematoda</taxon>
        <taxon>Chromadorea</taxon>
        <taxon>Rhabditida</taxon>
        <taxon>Tylenchina</taxon>
        <taxon>Tylenchomorpha</taxon>
        <taxon>Aphelenchoidea</taxon>
        <taxon>Aphelenchoididae</taxon>
        <taxon>Bursaphelenchus</taxon>
    </lineage>
</organism>
<keyword evidence="3" id="KW-1185">Reference proteome</keyword>
<feature type="region of interest" description="Disordered" evidence="1">
    <location>
        <begin position="283"/>
        <end position="309"/>
    </location>
</feature>
<dbReference type="EMBL" id="CAJFCW020000006">
    <property type="protein sequence ID" value="CAG9123851.1"/>
    <property type="molecule type" value="Genomic_DNA"/>
</dbReference>
<sequence length="599" mass="68914">MVENPKSVKGYEHVQGVSFTDRRGNNIPGIRCIECGEIIRRNMSGLHRLKHLPRNTLPKRAKNSQPKRPVLHKHIKFQQSVKRVRFDPTFWTIHRSRGRTLAWLHQPHGYYGEHRPMNSDHQEQHQIVDDNQNQMLNRNPRQIIIGNDENHPLMHHNEEQYIIDVENALGHAQNPQNLRHELQNPPNLPPQKPEFDWHLNNRPNQIVDHEQHKDPIFQRRFLHFGDVPRIVQQFGDVQRELVGNNDVDVEDNVNINPGGDDRRVEISGDHGILNDVRSIERANRGEDDERANHGEYNRRADQGLDPLDVQRDGGDVMVRSGDDNSNIQRDINNNTHRDINNNILHDESLEIGGHNGDHSNVQHGQGRFNAHSNDNHGEIRQNGQNVNIVHQNGDQINVVHHNVSQADIIQNNPNFGENDPNEAFNAQIQNSEANAVVHDDNAPFQMIDISEFLTPVNVNRNIDLRNRTPNPNHEQRQDEQVHELQEWFTPVRNQNRRILRPVGNNIVDRLEASPFVMFDRPTTPRTNPTTNGRNPTINSRNPTINGSGSPVGSGNHNQHETPRRQITSIGPEGDSGLHIPQRNFHFWNINDENLEPIVV</sequence>
<accession>A0A811LLY0</accession>
<protein>
    <submittedName>
        <fullName evidence="2">Uncharacterized protein</fullName>
    </submittedName>
</protein>
<name>A0A811LLY0_9BILA</name>
<evidence type="ECO:0000313" key="3">
    <source>
        <dbReference type="Proteomes" id="UP000614601"/>
    </source>
</evidence>
<feature type="region of interest" description="Disordered" evidence="1">
    <location>
        <begin position="518"/>
        <end position="571"/>
    </location>
</feature>
<reference evidence="2" key="1">
    <citation type="submission" date="2020-09" db="EMBL/GenBank/DDBJ databases">
        <authorList>
            <person name="Kikuchi T."/>
        </authorList>
    </citation>
    <scope>NUCLEOTIDE SEQUENCE</scope>
    <source>
        <strain evidence="2">SH1</strain>
    </source>
</reference>
<gene>
    <name evidence="2" type="ORF">BOKJ2_LOCUS12418</name>
</gene>
<dbReference type="Proteomes" id="UP000783686">
    <property type="component" value="Unassembled WGS sequence"/>
</dbReference>
<proteinExistence type="predicted"/>
<feature type="compositionally biased region" description="Low complexity" evidence="1">
    <location>
        <begin position="520"/>
        <end position="536"/>
    </location>
</feature>
<dbReference type="EMBL" id="CAJFDH010000006">
    <property type="protein sequence ID" value="CAD5227928.1"/>
    <property type="molecule type" value="Genomic_DNA"/>
</dbReference>
<evidence type="ECO:0000313" key="2">
    <source>
        <dbReference type="EMBL" id="CAD5227928.1"/>
    </source>
</evidence>